<evidence type="ECO:0000313" key="1">
    <source>
        <dbReference type="EMBL" id="JAH08956.1"/>
    </source>
</evidence>
<dbReference type="EMBL" id="GBXM01099621">
    <property type="protein sequence ID" value="JAH08956.1"/>
    <property type="molecule type" value="Transcribed_RNA"/>
</dbReference>
<accession>A0A0E9PWG8</accession>
<proteinExistence type="predicted"/>
<dbReference type="AlphaFoldDB" id="A0A0E9PWG8"/>
<sequence length="33" mass="3988">MAQLFFFKLSFMHHYLHIQMQNESLVKGQASFQ</sequence>
<protein>
    <submittedName>
        <fullName evidence="1">Uncharacterized protein</fullName>
    </submittedName>
</protein>
<reference evidence="1" key="1">
    <citation type="submission" date="2014-11" db="EMBL/GenBank/DDBJ databases">
        <authorList>
            <person name="Amaro Gonzalez C."/>
        </authorList>
    </citation>
    <scope>NUCLEOTIDE SEQUENCE</scope>
</reference>
<reference evidence="1" key="2">
    <citation type="journal article" date="2015" name="Fish Shellfish Immunol.">
        <title>Early steps in the European eel (Anguilla anguilla)-Vibrio vulnificus interaction in the gills: Role of the RtxA13 toxin.</title>
        <authorList>
            <person name="Callol A."/>
            <person name="Pajuelo D."/>
            <person name="Ebbesson L."/>
            <person name="Teles M."/>
            <person name="MacKenzie S."/>
            <person name="Amaro C."/>
        </authorList>
    </citation>
    <scope>NUCLEOTIDE SEQUENCE</scope>
</reference>
<organism evidence="1">
    <name type="scientific">Anguilla anguilla</name>
    <name type="common">European freshwater eel</name>
    <name type="synonym">Muraena anguilla</name>
    <dbReference type="NCBI Taxonomy" id="7936"/>
    <lineage>
        <taxon>Eukaryota</taxon>
        <taxon>Metazoa</taxon>
        <taxon>Chordata</taxon>
        <taxon>Craniata</taxon>
        <taxon>Vertebrata</taxon>
        <taxon>Euteleostomi</taxon>
        <taxon>Actinopterygii</taxon>
        <taxon>Neopterygii</taxon>
        <taxon>Teleostei</taxon>
        <taxon>Anguilliformes</taxon>
        <taxon>Anguillidae</taxon>
        <taxon>Anguilla</taxon>
    </lineage>
</organism>
<name>A0A0E9PWG8_ANGAN</name>